<dbReference type="OrthoDB" id="9923999at2"/>
<dbReference type="EMBL" id="MCGG01000067">
    <property type="protein sequence ID" value="OEJ64651.1"/>
    <property type="molecule type" value="Genomic_DNA"/>
</dbReference>
<accession>A0A1E5Q4J7</accession>
<comment type="caution">
    <text evidence="1">The sequence shown here is derived from an EMBL/GenBank/DDBJ whole genome shotgun (WGS) entry which is preliminary data.</text>
</comment>
<protein>
    <recommendedName>
        <fullName evidence="3">N-acetyltransferase domain-containing protein</fullName>
    </recommendedName>
</protein>
<dbReference type="RefSeq" id="WP_069959153.1">
    <property type="nucleotide sequence ID" value="NZ_MCGG01000067.1"/>
</dbReference>
<name>A0A1E5Q4J7_9PROT</name>
<evidence type="ECO:0000313" key="2">
    <source>
        <dbReference type="Proteomes" id="UP000095347"/>
    </source>
</evidence>
<proteinExistence type="predicted"/>
<dbReference type="SUPFAM" id="SSF55729">
    <property type="entry name" value="Acyl-CoA N-acyltransferases (Nat)"/>
    <property type="match status" value="1"/>
</dbReference>
<keyword evidence="2" id="KW-1185">Reference proteome</keyword>
<dbReference type="STRING" id="28181.BEN30_00740"/>
<evidence type="ECO:0008006" key="3">
    <source>
        <dbReference type="Google" id="ProtNLM"/>
    </source>
</evidence>
<dbReference type="Proteomes" id="UP000095347">
    <property type="component" value="Unassembled WGS sequence"/>
</dbReference>
<organism evidence="1 2">
    <name type="scientific">Magnetovibrio blakemorei</name>
    <dbReference type="NCBI Taxonomy" id="28181"/>
    <lineage>
        <taxon>Bacteria</taxon>
        <taxon>Pseudomonadati</taxon>
        <taxon>Pseudomonadota</taxon>
        <taxon>Alphaproteobacteria</taxon>
        <taxon>Rhodospirillales</taxon>
        <taxon>Magnetovibrionaceae</taxon>
        <taxon>Magnetovibrio</taxon>
    </lineage>
</organism>
<dbReference type="AlphaFoldDB" id="A0A1E5Q4J7"/>
<dbReference type="InterPro" id="IPR016181">
    <property type="entry name" value="Acyl_CoA_acyltransferase"/>
</dbReference>
<evidence type="ECO:0000313" key="1">
    <source>
        <dbReference type="EMBL" id="OEJ64651.1"/>
    </source>
</evidence>
<gene>
    <name evidence="1" type="ORF">BEN30_00740</name>
</gene>
<reference evidence="2" key="1">
    <citation type="submission" date="2016-07" db="EMBL/GenBank/DDBJ databases">
        <authorList>
            <person name="Florea S."/>
            <person name="Webb J.S."/>
            <person name="Jaromczyk J."/>
            <person name="Schardl C.L."/>
        </authorList>
    </citation>
    <scope>NUCLEOTIDE SEQUENCE [LARGE SCALE GENOMIC DNA]</scope>
    <source>
        <strain evidence="2">MV-1</strain>
    </source>
</reference>
<sequence length="140" mass="15304">MVEQTQNVNLKSVAWNEQAAILLQGAAGVDPTYTLDDLRREVIEGHATLYLVSLGADALGYVVLWVDDFGRTRELVIQAGEAFRNHKSAARLTLPALENFARSRGCASMRTHVAGGSRFIGSLRDAGFRKTEVVFKKGVV</sequence>